<accession>A0A1R2CCP2</accession>
<evidence type="ECO:0000313" key="2">
    <source>
        <dbReference type="EMBL" id="OMJ86756.1"/>
    </source>
</evidence>
<dbReference type="Proteomes" id="UP000187209">
    <property type="component" value="Unassembled WGS sequence"/>
</dbReference>
<sequence length="293" mass="32943">MSIFKHILKWCCSSSTENEEEKIQNSNNKEVYHIKNPSEDTFIQCHNPFEEGSIIAAPSPKMDGSSTDLPKLQIKITESSVIPIGTILNINPTGLENSKRNKGDFKTFVGSKHMENGEVLNDFVIEESAKGMGRQHFVIKFNASIQKYSIADLGDGSGTFVRIDSALVLKDGYIVSFGNSHMTIHYNSIVKTLTIKFLEGPKFNEVYNLNPCDETILVGRMVDCRIRFDDNSMSRYQCSISYEESKGWILTDGMGDKKSTNGTWLFVEEDHEIFDGLVFKAGKTLFDVHVVKI</sequence>
<dbReference type="OrthoDB" id="311371at2759"/>
<dbReference type="Pfam" id="PF00498">
    <property type="entry name" value="FHA"/>
    <property type="match status" value="2"/>
</dbReference>
<dbReference type="InterPro" id="IPR000253">
    <property type="entry name" value="FHA_dom"/>
</dbReference>
<dbReference type="SMART" id="SM00240">
    <property type="entry name" value="FHA"/>
    <property type="match status" value="2"/>
</dbReference>
<dbReference type="Gene3D" id="2.60.200.20">
    <property type="match status" value="2"/>
</dbReference>
<name>A0A1R2CCP2_9CILI</name>
<dbReference type="EMBL" id="MPUH01000196">
    <property type="protein sequence ID" value="OMJ86756.1"/>
    <property type="molecule type" value="Genomic_DNA"/>
</dbReference>
<dbReference type="CDD" id="cd00060">
    <property type="entry name" value="FHA"/>
    <property type="match status" value="2"/>
</dbReference>
<evidence type="ECO:0000313" key="3">
    <source>
        <dbReference type="Proteomes" id="UP000187209"/>
    </source>
</evidence>
<dbReference type="AlphaFoldDB" id="A0A1R2CCP2"/>
<dbReference type="PANTHER" id="PTHR46210:SF1">
    <property type="entry name" value="FHA DOMAIN-CONTAINING PROTEIN"/>
    <property type="match status" value="1"/>
</dbReference>
<dbReference type="PANTHER" id="PTHR46210">
    <property type="entry name" value="FHA DOMAIN-CONTAINING PROTEIN"/>
    <property type="match status" value="1"/>
</dbReference>
<gene>
    <name evidence="2" type="ORF">SteCoe_11693</name>
</gene>
<dbReference type="InterPro" id="IPR008984">
    <property type="entry name" value="SMAD_FHA_dom_sf"/>
</dbReference>
<dbReference type="PROSITE" id="PS50006">
    <property type="entry name" value="FHA_DOMAIN"/>
    <property type="match status" value="1"/>
</dbReference>
<comment type="caution">
    <text evidence="2">The sequence shown here is derived from an EMBL/GenBank/DDBJ whole genome shotgun (WGS) entry which is preliminary data.</text>
</comment>
<evidence type="ECO:0000259" key="1">
    <source>
        <dbReference type="PROSITE" id="PS50006"/>
    </source>
</evidence>
<reference evidence="2 3" key="1">
    <citation type="submission" date="2016-11" db="EMBL/GenBank/DDBJ databases">
        <title>The macronuclear genome of Stentor coeruleus: a giant cell with tiny introns.</title>
        <authorList>
            <person name="Slabodnick M."/>
            <person name="Ruby J.G."/>
            <person name="Reiff S.B."/>
            <person name="Swart E.C."/>
            <person name="Gosai S."/>
            <person name="Prabakaran S."/>
            <person name="Witkowska E."/>
            <person name="Larue G.E."/>
            <person name="Fisher S."/>
            <person name="Freeman R.M."/>
            <person name="Gunawardena J."/>
            <person name="Chu W."/>
            <person name="Stover N.A."/>
            <person name="Gregory B.D."/>
            <person name="Nowacki M."/>
            <person name="Derisi J."/>
            <person name="Roy S.W."/>
            <person name="Marshall W.F."/>
            <person name="Sood P."/>
        </authorList>
    </citation>
    <scope>NUCLEOTIDE SEQUENCE [LARGE SCALE GENOMIC DNA]</scope>
    <source>
        <strain evidence="2">WM001</strain>
    </source>
</reference>
<organism evidence="2 3">
    <name type="scientific">Stentor coeruleus</name>
    <dbReference type="NCBI Taxonomy" id="5963"/>
    <lineage>
        <taxon>Eukaryota</taxon>
        <taxon>Sar</taxon>
        <taxon>Alveolata</taxon>
        <taxon>Ciliophora</taxon>
        <taxon>Postciliodesmatophora</taxon>
        <taxon>Heterotrichea</taxon>
        <taxon>Heterotrichida</taxon>
        <taxon>Stentoridae</taxon>
        <taxon>Stentor</taxon>
    </lineage>
</organism>
<keyword evidence="3" id="KW-1185">Reference proteome</keyword>
<proteinExistence type="predicted"/>
<dbReference type="SUPFAM" id="SSF49879">
    <property type="entry name" value="SMAD/FHA domain"/>
    <property type="match status" value="2"/>
</dbReference>
<feature type="domain" description="FHA" evidence="1">
    <location>
        <begin position="216"/>
        <end position="265"/>
    </location>
</feature>
<protein>
    <recommendedName>
        <fullName evidence="1">FHA domain-containing protein</fullName>
    </recommendedName>
</protein>